<evidence type="ECO:0000313" key="3">
    <source>
        <dbReference type="Proteomes" id="UP000815677"/>
    </source>
</evidence>
<dbReference type="Proteomes" id="UP000815677">
    <property type="component" value="Unassembled WGS sequence"/>
</dbReference>
<sequence>MARPKKPEGKLPKQNIPLYDEATVPASMPFPLLKTVVFSKAQEIPVPQLSECQRSWVQHEGIGDRDLVSLDRKTGPPVYEDIKARALDSKAFKHVAQPDDATEEGALAALVAAWKAKEASKTTRRGKSKQLYAASSKDDDDSDDGDDGDAEVDAITRGTLLRGYPIAGWNYAIQTMISNKRTATANKTKRTQPVSDDATVAAGEQPALSAVLAKLFGLAAYTGREKWADEHYDEIYAYSQTLSHNMNAGARFCKAKADLWAKENQAVWEAAAVSTDGVDWSERQGLVGGALKHMVETLNSTGKFRPFFALSLMGWLDVDGRLRFEWSEGKPDGVVFDQAFEAKHSALIKTLVDSAYGWGEQPFKDAYHPAKRSSGLPTLTLTRANLGDFTPKSLSETITGFVGESFNAAFGTTTIPWADICERPGEYYDNTHHTLPFRPDGLETLSPAAWFELGTQLLLITDSGTKPLFQPGSITLPSKSATPPPKSPTPPPKSPTLPPKSPPPPPPRPESLPPPPRRKPRTAQVPVPALTGSPQGHRLRNRNTAKEPPKERVEKRKRGDDDDAGRKSKKGKKQ</sequence>
<dbReference type="EMBL" id="DF844347">
    <property type="protein sequence ID" value="GAT48241.1"/>
    <property type="molecule type" value="Genomic_DNA"/>
</dbReference>
<proteinExistence type="predicted"/>
<name>A0ABQ0LAY7_MYCCL</name>
<feature type="region of interest" description="Disordered" evidence="1">
    <location>
        <begin position="469"/>
        <end position="574"/>
    </location>
</feature>
<accession>A0ABQ0LAY7</accession>
<feature type="compositionally biased region" description="Acidic residues" evidence="1">
    <location>
        <begin position="138"/>
        <end position="150"/>
    </location>
</feature>
<feature type="compositionally biased region" description="Basic and acidic residues" evidence="1">
    <location>
        <begin position="544"/>
        <end position="566"/>
    </location>
</feature>
<feature type="compositionally biased region" description="Pro residues" evidence="1">
    <location>
        <begin position="482"/>
        <end position="515"/>
    </location>
</feature>
<keyword evidence="3" id="KW-1185">Reference proteome</keyword>
<organism evidence="2 3">
    <name type="scientific">Mycena chlorophos</name>
    <name type="common">Agaric fungus</name>
    <name type="synonym">Agaricus chlorophos</name>
    <dbReference type="NCBI Taxonomy" id="658473"/>
    <lineage>
        <taxon>Eukaryota</taxon>
        <taxon>Fungi</taxon>
        <taxon>Dikarya</taxon>
        <taxon>Basidiomycota</taxon>
        <taxon>Agaricomycotina</taxon>
        <taxon>Agaricomycetes</taxon>
        <taxon>Agaricomycetidae</taxon>
        <taxon>Agaricales</taxon>
        <taxon>Marasmiineae</taxon>
        <taxon>Mycenaceae</taxon>
        <taxon>Mycena</taxon>
    </lineage>
</organism>
<protein>
    <submittedName>
        <fullName evidence="2">Uncharacterized protein</fullName>
    </submittedName>
</protein>
<reference evidence="2" key="1">
    <citation type="submission" date="2014-09" db="EMBL/GenBank/DDBJ databases">
        <title>Genome sequence of the luminous mushroom Mycena chlorophos for searching fungal bioluminescence genes.</title>
        <authorList>
            <person name="Tanaka Y."/>
            <person name="Kasuga D."/>
            <person name="Oba Y."/>
            <person name="Hase S."/>
            <person name="Sato K."/>
            <person name="Oba Y."/>
            <person name="Sakakibara Y."/>
        </authorList>
    </citation>
    <scope>NUCLEOTIDE SEQUENCE</scope>
</reference>
<gene>
    <name evidence="2" type="ORF">MCHLO_05662</name>
</gene>
<evidence type="ECO:0000313" key="2">
    <source>
        <dbReference type="EMBL" id="GAT48241.1"/>
    </source>
</evidence>
<feature type="region of interest" description="Disordered" evidence="1">
    <location>
        <begin position="125"/>
        <end position="150"/>
    </location>
</feature>
<evidence type="ECO:0000256" key="1">
    <source>
        <dbReference type="SAM" id="MobiDB-lite"/>
    </source>
</evidence>